<feature type="transmembrane region" description="Helical" evidence="1">
    <location>
        <begin position="42"/>
        <end position="62"/>
    </location>
</feature>
<organism evidence="3 4">
    <name type="scientific">Mesobacillus zeae</name>
    <dbReference type="NCBI Taxonomy" id="1917180"/>
    <lineage>
        <taxon>Bacteria</taxon>
        <taxon>Bacillati</taxon>
        <taxon>Bacillota</taxon>
        <taxon>Bacilli</taxon>
        <taxon>Bacillales</taxon>
        <taxon>Bacillaceae</taxon>
        <taxon>Mesobacillus</taxon>
    </lineage>
</organism>
<feature type="domain" description="Calcineurin-like phosphoesterase" evidence="2">
    <location>
        <begin position="151"/>
        <end position="314"/>
    </location>
</feature>
<dbReference type="RefSeq" id="WP_119114591.1">
    <property type="nucleotide sequence ID" value="NZ_CBCSEO010000018.1"/>
</dbReference>
<keyword evidence="1" id="KW-1133">Transmembrane helix</keyword>
<name>A0A398AZ07_9BACI</name>
<dbReference type="Gene3D" id="3.60.21.10">
    <property type="match status" value="1"/>
</dbReference>
<evidence type="ECO:0000313" key="4">
    <source>
        <dbReference type="Proteomes" id="UP000265816"/>
    </source>
</evidence>
<evidence type="ECO:0000259" key="2">
    <source>
        <dbReference type="Pfam" id="PF00149"/>
    </source>
</evidence>
<dbReference type="CDD" id="cd07385">
    <property type="entry name" value="MPP_YkuE_C"/>
    <property type="match status" value="1"/>
</dbReference>
<dbReference type="EMBL" id="QWVT01000040">
    <property type="protein sequence ID" value="RID82284.1"/>
    <property type="molecule type" value="Genomic_DNA"/>
</dbReference>
<feature type="transmembrane region" description="Helical" evidence="1">
    <location>
        <begin position="106"/>
        <end position="127"/>
    </location>
</feature>
<keyword evidence="1" id="KW-0472">Membrane</keyword>
<keyword evidence="4" id="KW-1185">Reference proteome</keyword>
<feature type="transmembrane region" description="Helical" evidence="1">
    <location>
        <begin position="74"/>
        <end position="94"/>
    </location>
</feature>
<proteinExistence type="predicted"/>
<dbReference type="GO" id="GO:0016787">
    <property type="term" value="F:hydrolase activity"/>
    <property type="evidence" value="ECO:0007669"/>
    <property type="project" value="InterPro"/>
</dbReference>
<sequence length="375" mass="42804">MSLKKRAIIPSILFLLLYTGLVFYLGWNGWTWLQSAFGFETIYIYSIILGLAAYSYIIGIFVKRTPFFRLLGSYWFGFLQYALLLFPVADLTVWALRLSGVNRDSAVMWTGTVVMTMFVIILFYGTFQAYSPVVRTYRIEIPKEAGNRKNLRIAMASDMHFGHLSGLNHLRRLVRGIMDIQPDLILLPGDIVDDDPEVFIRKRMGDMMKELSAPLGVYGVLGNHEYYGGAIPKFVAEMERAGITILQDEWIHVENSFYLVGRKDKTDRNRKPIQTLVTDLDHNCPIIMMDHQPADLQAAEQSGVDLLMSGHTHRGQMTPNHLITQRIFENDWGYLQKNSLHTIVSSGFGFWGPPIRIGSRSEIVRIDVVFTAPER</sequence>
<keyword evidence="1" id="KW-0812">Transmembrane</keyword>
<accession>A0A398AZ07</accession>
<evidence type="ECO:0000313" key="3">
    <source>
        <dbReference type="EMBL" id="RID82284.1"/>
    </source>
</evidence>
<dbReference type="PANTHER" id="PTHR31302:SF0">
    <property type="entry name" value="TRANSMEMBRANE PROTEIN WITH METALLOPHOSPHOESTERASE DOMAIN"/>
    <property type="match status" value="1"/>
</dbReference>
<dbReference type="PANTHER" id="PTHR31302">
    <property type="entry name" value="TRANSMEMBRANE PROTEIN WITH METALLOPHOSPHOESTERASE DOMAIN-RELATED"/>
    <property type="match status" value="1"/>
</dbReference>
<dbReference type="Pfam" id="PF00149">
    <property type="entry name" value="Metallophos"/>
    <property type="match status" value="1"/>
</dbReference>
<gene>
    <name evidence="3" type="ORF">D1970_19735</name>
</gene>
<feature type="transmembrane region" description="Helical" evidence="1">
    <location>
        <begin position="7"/>
        <end position="27"/>
    </location>
</feature>
<comment type="caution">
    <text evidence="3">The sequence shown here is derived from an EMBL/GenBank/DDBJ whole genome shotgun (WGS) entry which is preliminary data.</text>
</comment>
<protein>
    <submittedName>
        <fullName evidence="3">Metallophosphoesterase</fullName>
    </submittedName>
</protein>
<dbReference type="InterPro" id="IPR051158">
    <property type="entry name" value="Metallophosphoesterase_sf"/>
</dbReference>
<evidence type="ECO:0000256" key="1">
    <source>
        <dbReference type="SAM" id="Phobius"/>
    </source>
</evidence>
<dbReference type="Proteomes" id="UP000265816">
    <property type="component" value="Unassembled WGS sequence"/>
</dbReference>
<dbReference type="SUPFAM" id="SSF56300">
    <property type="entry name" value="Metallo-dependent phosphatases"/>
    <property type="match status" value="1"/>
</dbReference>
<dbReference type="OrthoDB" id="9780884at2"/>
<dbReference type="InterPro" id="IPR004843">
    <property type="entry name" value="Calcineurin-like_PHP"/>
</dbReference>
<dbReference type="AlphaFoldDB" id="A0A398AZ07"/>
<dbReference type="InterPro" id="IPR029052">
    <property type="entry name" value="Metallo-depent_PP-like"/>
</dbReference>
<reference evidence="3 4" key="1">
    <citation type="submission" date="2018-08" db="EMBL/GenBank/DDBJ databases">
        <title>Bacillus jemisoniae sp. nov., Bacillus chryseoplanitiae sp. nov., Bacillus resnikiae sp. nov., and Bacillus frankliniae sp. nov., isolated from Viking spacecraft and associated surfaces.</title>
        <authorList>
            <person name="Seuylemezian A."/>
            <person name="Vaishampayan P."/>
        </authorList>
    </citation>
    <scope>NUCLEOTIDE SEQUENCE [LARGE SCALE GENOMIC DNA]</scope>
    <source>
        <strain evidence="3 4">JJ-247</strain>
    </source>
</reference>